<dbReference type="EMBL" id="MU157830">
    <property type="protein sequence ID" value="KAF9533001.1"/>
    <property type="molecule type" value="Genomic_DNA"/>
</dbReference>
<dbReference type="Proteomes" id="UP000807306">
    <property type="component" value="Unassembled WGS sequence"/>
</dbReference>
<evidence type="ECO:0000313" key="12">
    <source>
        <dbReference type="Proteomes" id="UP000807306"/>
    </source>
</evidence>
<comment type="caution">
    <text evidence="11">The sequence shown here is derived from an EMBL/GenBank/DDBJ whole genome shotgun (WGS) entry which is preliminary data.</text>
</comment>
<feature type="compositionally biased region" description="Low complexity" evidence="8">
    <location>
        <begin position="653"/>
        <end position="675"/>
    </location>
</feature>
<evidence type="ECO:0000256" key="1">
    <source>
        <dbReference type="ARBA" id="ARBA00004397"/>
    </source>
</evidence>
<feature type="domain" description="Sec16 central conserved" evidence="10">
    <location>
        <begin position="35"/>
        <end position="168"/>
    </location>
</feature>
<dbReference type="GO" id="GO:0016192">
    <property type="term" value="P:vesicle-mediated transport"/>
    <property type="evidence" value="ECO:0007669"/>
    <property type="project" value="UniProtKB-KW"/>
</dbReference>
<dbReference type="GO" id="GO:0070973">
    <property type="term" value="P:protein localization to endoplasmic reticulum exit site"/>
    <property type="evidence" value="ECO:0007669"/>
    <property type="project" value="TreeGrafter"/>
</dbReference>
<keyword evidence="7" id="KW-0472">Membrane</keyword>
<accession>A0A9P6EPP9</accession>
<comment type="similarity">
    <text evidence="2 7">Belongs to the SEC16 family.</text>
</comment>
<keyword evidence="7" id="KW-0653">Protein transport</keyword>
<keyword evidence="5 7" id="KW-0931">ER-Golgi transport</keyword>
<comment type="subcellular location">
    <subcellularLocation>
        <location evidence="1">Endoplasmic reticulum membrane</location>
        <topology evidence="1">Peripheral membrane protein</topology>
        <orientation evidence="1">Cytoplasmic side</orientation>
    </subcellularLocation>
</comment>
<dbReference type="GO" id="GO:0007030">
    <property type="term" value="P:Golgi organization"/>
    <property type="evidence" value="ECO:0007669"/>
    <property type="project" value="TreeGrafter"/>
</dbReference>
<dbReference type="Gene3D" id="1.25.40.1030">
    <property type="match status" value="1"/>
</dbReference>
<feature type="compositionally biased region" description="Polar residues" evidence="8">
    <location>
        <begin position="590"/>
        <end position="605"/>
    </location>
</feature>
<protein>
    <recommendedName>
        <fullName evidence="7">Protein transport protein sec16</fullName>
    </recommendedName>
</protein>
<dbReference type="GO" id="GO:0015031">
    <property type="term" value="P:protein transport"/>
    <property type="evidence" value="ECO:0007669"/>
    <property type="project" value="UniProtKB-KW"/>
</dbReference>
<feature type="region of interest" description="Disordered" evidence="8">
    <location>
        <begin position="841"/>
        <end position="958"/>
    </location>
</feature>
<dbReference type="GO" id="GO:0006914">
    <property type="term" value="P:autophagy"/>
    <property type="evidence" value="ECO:0007669"/>
    <property type="project" value="UniProtKB-KW"/>
</dbReference>
<dbReference type="GO" id="GO:0070971">
    <property type="term" value="C:endoplasmic reticulum exit site"/>
    <property type="evidence" value="ECO:0007669"/>
    <property type="project" value="UniProtKB-ARBA"/>
</dbReference>
<proteinExistence type="inferred from homology"/>
<keyword evidence="4 7" id="KW-0256">Endoplasmic reticulum</keyword>
<organism evidence="11 12">
    <name type="scientific">Crepidotus variabilis</name>
    <dbReference type="NCBI Taxonomy" id="179855"/>
    <lineage>
        <taxon>Eukaryota</taxon>
        <taxon>Fungi</taxon>
        <taxon>Dikarya</taxon>
        <taxon>Basidiomycota</taxon>
        <taxon>Agaricomycotina</taxon>
        <taxon>Agaricomycetes</taxon>
        <taxon>Agaricomycetidae</taxon>
        <taxon>Agaricales</taxon>
        <taxon>Agaricineae</taxon>
        <taxon>Crepidotaceae</taxon>
        <taxon>Crepidotus</taxon>
    </lineage>
</organism>
<dbReference type="AlphaFoldDB" id="A0A9P6EPP9"/>
<name>A0A9P6EPP9_9AGAR</name>
<dbReference type="CDD" id="cd09233">
    <property type="entry name" value="ACE1-Sec16-like"/>
    <property type="match status" value="1"/>
</dbReference>
<evidence type="ECO:0000256" key="2">
    <source>
        <dbReference type="ARBA" id="ARBA00005927"/>
    </source>
</evidence>
<evidence type="ECO:0000256" key="8">
    <source>
        <dbReference type="SAM" id="MobiDB-lite"/>
    </source>
</evidence>
<gene>
    <name evidence="11" type="ORF">CPB83DRAFT_758920</name>
</gene>
<feature type="domain" description="Sec16 Sec23-binding" evidence="9">
    <location>
        <begin position="228"/>
        <end position="565"/>
    </location>
</feature>
<evidence type="ECO:0000256" key="6">
    <source>
        <dbReference type="ARBA" id="ARBA00024687"/>
    </source>
</evidence>
<feature type="region of interest" description="Disordered" evidence="8">
    <location>
        <begin position="561"/>
        <end position="825"/>
    </location>
</feature>
<keyword evidence="7" id="KW-0072">Autophagy</keyword>
<feature type="compositionally biased region" description="Polar residues" evidence="8">
    <location>
        <begin position="949"/>
        <end position="958"/>
    </location>
</feature>
<dbReference type="Pfam" id="PF12932">
    <property type="entry name" value="Sec16"/>
    <property type="match status" value="1"/>
</dbReference>
<dbReference type="InterPro" id="IPR024298">
    <property type="entry name" value="Sec16_Sec23-bd"/>
</dbReference>
<dbReference type="GO" id="GO:0012507">
    <property type="term" value="C:ER to Golgi transport vesicle membrane"/>
    <property type="evidence" value="ECO:0007669"/>
    <property type="project" value="TreeGrafter"/>
</dbReference>
<dbReference type="Pfam" id="PF12931">
    <property type="entry name" value="TPR_Sec16"/>
    <property type="match status" value="1"/>
</dbReference>
<evidence type="ECO:0000256" key="5">
    <source>
        <dbReference type="ARBA" id="ARBA00022892"/>
    </source>
</evidence>
<feature type="compositionally biased region" description="Polar residues" evidence="8">
    <location>
        <begin position="681"/>
        <end position="707"/>
    </location>
</feature>
<feature type="compositionally biased region" description="Polar residues" evidence="8">
    <location>
        <begin position="725"/>
        <end position="745"/>
    </location>
</feature>
<evidence type="ECO:0000256" key="4">
    <source>
        <dbReference type="ARBA" id="ARBA00022824"/>
    </source>
</evidence>
<comment type="function">
    <text evidence="6 7">Involved in the initiation of assembly of the COPII coat required for the formation of transport vesicles from the endoplasmic reticulum (ER) and the selection of cargo molecules. Also involved in autophagy.</text>
</comment>
<dbReference type="GO" id="GO:0005789">
    <property type="term" value="C:endoplasmic reticulum membrane"/>
    <property type="evidence" value="ECO:0007669"/>
    <property type="project" value="UniProtKB-SubCell"/>
</dbReference>
<keyword evidence="3 7" id="KW-0813">Transport</keyword>
<reference evidence="11" key="1">
    <citation type="submission" date="2020-11" db="EMBL/GenBank/DDBJ databases">
        <authorList>
            <consortium name="DOE Joint Genome Institute"/>
            <person name="Ahrendt S."/>
            <person name="Riley R."/>
            <person name="Andreopoulos W."/>
            <person name="Labutti K."/>
            <person name="Pangilinan J."/>
            <person name="Ruiz-Duenas F.J."/>
            <person name="Barrasa J.M."/>
            <person name="Sanchez-Garcia M."/>
            <person name="Camarero S."/>
            <person name="Miyauchi S."/>
            <person name="Serrano A."/>
            <person name="Linde D."/>
            <person name="Babiker R."/>
            <person name="Drula E."/>
            <person name="Ayuso-Fernandez I."/>
            <person name="Pacheco R."/>
            <person name="Padilla G."/>
            <person name="Ferreira P."/>
            <person name="Barriuso J."/>
            <person name="Kellner H."/>
            <person name="Castanera R."/>
            <person name="Alfaro M."/>
            <person name="Ramirez L."/>
            <person name="Pisabarro A.G."/>
            <person name="Kuo A."/>
            <person name="Tritt A."/>
            <person name="Lipzen A."/>
            <person name="He G."/>
            <person name="Yan M."/>
            <person name="Ng V."/>
            <person name="Cullen D."/>
            <person name="Martin F."/>
            <person name="Rosso M.-N."/>
            <person name="Henrissat B."/>
            <person name="Hibbett D."/>
            <person name="Martinez A.T."/>
            <person name="Grigoriev I.V."/>
        </authorList>
    </citation>
    <scope>NUCLEOTIDE SEQUENCE</scope>
    <source>
        <strain evidence="11">CBS 506.95</strain>
    </source>
</reference>
<keyword evidence="12" id="KW-1185">Reference proteome</keyword>
<dbReference type="InterPro" id="IPR024340">
    <property type="entry name" value="Sec16_CCD"/>
</dbReference>
<dbReference type="OrthoDB" id="8918678at2759"/>
<evidence type="ECO:0000259" key="9">
    <source>
        <dbReference type="Pfam" id="PF12931"/>
    </source>
</evidence>
<sequence length="958" mass="101355">MHHSLAPIRPTVSQYAPSPSLLGANDPLARTSARAPVITFGFGGKMVTCFHGMPGLNTGFDVALSARTTSELKVRVLQKILPESALNTPGAVYPGPLVSDPDTSALSLIKSGANAQSKNKKTSLLAYLTARADEINQGLGYLTPDQRKRSESKMVLLKLLKVLVEHDGRLLGVSQAEAAVRQALVPYLDGETALQDDSLSLLAAYQTGPSDEAPLNVTSLRPSMLSKIEDFLLQGDRRQAYHYAMDQKLWAHAMIISSSLDREAWKGVVNEFLRSELASKDSQPRGLPAVTDVKSYESLRMAYSLFSGQGAASVQELAPPASLQQMAGTGLLQPPATPSLSAMTPRTPNFPAIQPPLNIPTESLAKWAETVAMIISSPLTAETSAALTALGDQLAARGWIDAAHACFLLSPQTSAVAGHGTPGARITLVGTKNPANAFKDPDCVIFSEILEFTMSLVPTTKGQESFHGLPHLQAYRFIRATWLAEIGDMQTANRYCDAIAASLGQNSPYTTPALLEQLTGLKQRLTGVFHGDKSGSWIGNKLTKPSLDSIGGWLEGRFTKLVTGDTDSPDPADNQPKAPDSAFGPFAHYSTISSTTPSERSSPQPESYVPAFATAGHPRSSSEISGSSPYAPPPPERSSSAMGYSRAKPPMPSNTSSTYSIPSSKSSPSGYNFSGPPLNVSDPNNGSWWGSDESNQDTVTPTASTFMHTAEGSVDSGSEGFISLMDNQSFAFESGPSSRQSSTPALQEVDDEEDLGFGNSKPKPKLEQKEGSGSPTATVPAAEAPKAPPPATEMPAEKPASGGSWFGRLWGRSESTGPVKASLGEQSAFYYDKDLKRWVNKKAGAEEAKPAPTPPPPRSQTASPGMAMSGRSMPPLVGSGPPPPPQRPTSAIDLTTEPPTKVPPRIRSNLAPPGADSLPGTPTTPGPPSRPRSQASRKSVRSRYVDVFSQETGGNASS</sequence>
<feature type="compositionally biased region" description="Low complexity" evidence="8">
    <location>
        <begin position="775"/>
        <end position="785"/>
    </location>
</feature>
<evidence type="ECO:0000256" key="7">
    <source>
        <dbReference type="RuleBase" id="RU364101"/>
    </source>
</evidence>
<evidence type="ECO:0000259" key="10">
    <source>
        <dbReference type="Pfam" id="PF12932"/>
    </source>
</evidence>
<dbReference type="PANTHER" id="PTHR13402">
    <property type="entry name" value="RGPR-RELATED"/>
    <property type="match status" value="1"/>
</dbReference>
<dbReference type="PANTHER" id="PTHR13402:SF6">
    <property type="entry name" value="SECRETORY 16, ISOFORM I"/>
    <property type="match status" value="1"/>
</dbReference>
<evidence type="ECO:0000313" key="11">
    <source>
        <dbReference type="EMBL" id="KAF9533001.1"/>
    </source>
</evidence>
<evidence type="ECO:0000256" key="3">
    <source>
        <dbReference type="ARBA" id="ARBA00022448"/>
    </source>
</evidence>